<dbReference type="RefSeq" id="WP_154724968.1">
    <property type="nucleotide sequence ID" value="NZ_CBTK010000261.1"/>
</dbReference>
<feature type="chain" id="PRO_5030658622" description="SH3b domain-containing protein" evidence="1">
    <location>
        <begin position="21"/>
        <end position="128"/>
    </location>
</feature>
<keyword evidence="1" id="KW-0732">Signal</keyword>
<gene>
    <name evidence="2" type="ORF">BN874_460089</name>
</gene>
<accession>A0A7U7GE29</accession>
<evidence type="ECO:0000313" key="2">
    <source>
        <dbReference type="EMBL" id="CDH46468.1"/>
    </source>
</evidence>
<comment type="caution">
    <text evidence="2">The sequence shown here is derived from an EMBL/GenBank/DDBJ whole genome shotgun (WGS) entry which is preliminary data.</text>
</comment>
<proteinExistence type="predicted"/>
<dbReference type="EMBL" id="CBTK010000261">
    <property type="protein sequence ID" value="CDH46468.1"/>
    <property type="molecule type" value="Genomic_DNA"/>
</dbReference>
<keyword evidence="3" id="KW-1185">Reference proteome</keyword>
<reference evidence="2 3" key="1">
    <citation type="journal article" date="2014" name="ISME J.">
        <title>Candidatus Competibacter-lineage genomes retrieved from metagenomes reveal functional metabolic diversity.</title>
        <authorList>
            <person name="McIlroy S.J."/>
            <person name="Albertsen M."/>
            <person name="Andresen E.K."/>
            <person name="Saunders A.M."/>
            <person name="Kristiansen R."/>
            <person name="Stokholm-Bjerregaard M."/>
            <person name="Nielsen K.L."/>
            <person name="Nielsen P.H."/>
        </authorList>
    </citation>
    <scope>NUCLEOTIDE SEQUENCE [LARGE SCALE GENOMIC DNA]</scope>
    <source>
        <strain evidence="2 3">Run_B_J11</strain>
    </source>
</reference>
<feature type="signal peptide" evidence="1">
    <location>
        <begin position="1"/>
        <end position="20"/>
    </location>
</feature>
<dbReference type="OrthoDB" id="8234880at2"/>
<evidence type="ECO:0000256" key="1">
    <source>
        <dbReference type="SAM" id="SignalP"/>
    </source>
</evidence>
<name>A0A7U7GE29_9GAMM</name>
<dbReference type="Proteomes" id="UP000019184">
    <property type="component" value="Unassembled WGS sequence"/>
</dbReference>
<protein>
    <recommendedName>
        <fullName evidence="4">SH3b domain-containing protein</fullName>
    </recommendedName>
</protein>
<organism evidence="2 3">
    <name type="scientific">Candidatus Contendobacter odensis Run_B_J11</name>
    <dbReference type="NCBI Taxonomy" id="1400861"/>
    <lineage>
        <taxon>Bacteria</taxon>
        <taxon>Pseudomonadati</taxon>
        <taxon>Pseudomonadota</taxon>
        <taxon>Gammaproteobacteria</taxon>
        <taxon>Candidatus Competibacteraceae</taxon>
        <taxon>Candidatus Contendibacter</taxon>
    </lineage>
</organism>
<evidence type="ECO:0008006" key="4">
    <source>
        <dbReference type="Google" id="ProtNLM"/>
    </source>
</evidence>
<sequence length="128" mass="14009">MNRMTGILLGLVALLSIASAQTVNESPPSRCQSKEDLAEPFTPVEFKVVGQGRLYFYSAPFPECKTALFIIPNDYGYSQALHEGWASITYFSQGDVISGWVEAKRLEMTDPRVARGEIDAPPKAALAP</sequence>
<dbReference type="AlphaFoldDB" id="A0A7U7GE29"/>
<evidence type="ECO:0000313" key="3">
    <source>
        <dbReference type="Proteomes" id="UP000019184"/>
    </source>
</evidence>